<sequence length="157" mass="17573">MLFSTLALAGLVIATPIQRQYGRVQPLIHRPSHSSLEAHGYEPPKVPPNNREVLLQIYGGDYHVPRSWDLEDNWSGAAIKMSGFDRCLEAGSGPAVGSRLKVYACHGKPWQLWNYADGWLEMTHYGLCVGITGGYILELQTCDYSQPENGTQRFFAY</sequence>
<dbReference type="RefSeq" id="XP_018278802.1">
    <property type="nucleotide sequence ID" value="XM_018423218.1"/>
</dbReference>
<dbReference type="GeneID" id="28983821"/>
<dbReference type="EMBL" id="KQ087207">
    <property type="protein sequence ID" value="KLT42311.1"/>
    <property type="molecule type" value="Genomic_DNA"/>
</dbReference>
<dbReference type="SUPFAM" id="SSF50370">
    <property type="entry name" value="Ricin B-like lectins"/>
    <property type="match status" value="1"/>
</dbReference>
<reference evidence="1 2" key="1">
    <citation type="submission" date="2015-03" db="EMBL/GenBank/DDBJ databases">
        <title>Genomics and transcriptomics of the oil-accumulating basidiomycete yeast T. oleaginosus allow insights into substrate utilization and the diverse evolutionary trajectories of mating systems in fungi.</title>
        <authorList>
            <consortium name="DOE Joint Genome Institute"/>
            <person name="Kourist R."/>
            <person name="Kracht O."/>
            <person name="Bracharz F."/>
            <person name="Lipzen A."/>
            <person name="Nolan M."/>
            <person name="Ohm R."/>
            <person name="Grigoriev I."/>
            <person name="Sun S."/>
            <person name="Heitman J."/>
            <person name="Bruck T."/>
            <person name="Nowrousian M."/>
        </authorList>
    </citation>
    <scope>NUCLEOTIDE SEQUENCE [LARGE SCALE GENOMIC DNA]</scope>
    <source>
        <strain evidence="1 2">IBC0246</strain>
    </source>
</reference>
<protein>
    <submittedName>
        <fullName evidence="1">Uncharacterized protein</fullName>
    </submittedName>
</protein>
<dbReference type="InterPro" id="IPR035992">
    <property type="entry name" value="Ricin_B-like_lectins"/>
</dbReference>
<dbReference type="Proteomes" id="UP000053611">
    <property type="component" value="Unassembled WGS sequence"/>
</dbReference>
<keyword evidence="2" id="KW-1185">Reference proteome</keyword>
<organism evidence="1 2">
    <name type="scientific">Cutaneotrichosporon oleaginosum</name>
    <dbReference type="NCBI Taxonomy" id="879819"/>
    <lineage>
        <taxon>Eukaryota</taxon>
        <taxon>Fungi</taxon>
        <taxon>Dikarya</taxon>
        <taxon>Basidiomycota</taxon>
        <taxon>Agaricomycotina</taxon>
        <taxon>Tremellomycetes</taxon>
        <taxon>Trichosporonales</taxon>
        <taxon>Trichosporonaceae</taxon>
        <taxon>Cutaneotrichosporon</taxon>
    </lineage>
</organism>
<dbReference type="PROSITE" id="PS50231">
    <property type="entry name" value="RICIN_B_LECTIN"/>
    <property type="match status" value="1"/>
</dbReference>
<name>A0A0J0XMH7_9TREE</name>
<evidence type="ECO:0000313" key="2">
    <source>
        <dbReference type="Proteomes" id="UP000053611"/>
    </source>
</evidence>
<accession>A0A0J0XMH7</accession>
<dbReference type="AlphaFoldDB" id="A0A0J0XMH7"/>
<dbReference type="Gene3D" id="2.80.10.50">
    <property type="match status" value="1"/>
</dbReference>
<evidence type="ECO:0000313" key="1">
    <source>
        <dbReference type="EMBL" id="KLT42311.1"/>
    </source>
</evidence>
<proteinExistence type="predicted"/>
<gene>
    <name evidence="1" type="ORF">CC85DRAFT_285713</name>
</gene>